<sequence length="175" mass="18805">MAIRIDLSVEHTHRLPLVEIIVIVTATLAASLLRSRFWTWERLGGVRCRVVAGVSAIVGLCVSMLPATTATTRIPGDVPTNWVLANALTLAATVSIIAVVMSPLLGGGLVLLAYFVHGIVYNMEPLVRDYLPLVGYPGPDGHWVLAVALATVAVACHVATWGSTRWAHRRDHNEG</sequence>
<name>A0A838AE52_9PSEU</name>
<reference evidence="2 3" key="1">
    <citation type="submission" date="2020-07" db="EMBL/GenBank/DDBJ databases">
        <title>Genome of Haloechinothrix sp.</title>
        <authorList>
            <person name="Tang S.-K."/>
            <person name="Yang L."/>
            <person name="Zhu W.-Y."/>
        </authorList>
    </citation>
    <scope>NUCLEOTIDE SEQUENCE [LARGE SCALE GENOMIC DNA]</scope>
    <source>
        <strain evidence="2 3">YIM 98757</strain>
    </source>
</reference>
<feature type="transmembrane region" description="Helical" evidence="1">
    <location>
        <begin position="50"/>
        <end position="70"/>
    </location>
</feature>
<evidence type="ECO:0000313" key="2">
    <source>
        <dbReference type="EMBL" id="MBA0127594.1"/>
    </source>
</evidence>
<evidence type="ECO:0000256" key="1">
    <source>
        <dbReference type="SAM" id="Phobius"/>
    </source>
</evidence>
<feature type="transmembrane region" description="Helical" evidence="1">
    <location>
        <begin position="20"/>
        <end position="38"/>
    </location>
</feature>
<feature type="transmembrane region" description="Helical" evidence="1">
    <location>
        <begin position="105"/>
        <end position="123"/>
    </location>
</feature>
<dbReference type="AlphaFoldDB" id="A0A838AE52"/>
<proteinExistence type="predicted"/>
<dbReference type="EMBL" id="JACCKD010000007">
    <property type="protein sequence ID" value="MBA0127594.1"/>
    <property type="molecule type" value="Genomic_DNA"/>
</dbReference>
<keyword evidence="3" id="KW-1185">Reference proteome</keyword>
<organism evidence="2 3">
    <name type="scientific">Haloechinothrix aidingensis</name>
    <dbReference type="NCBI Taxonomy" id="2752311"/>
    <lineage>
        <taxon>Bacteria</taxon>
        <taxon>Bacillati</taxon>
        <taxon>Actinomycetota</taxon>
        <taxon>Actinomycetes</taxon>
        <taxon>Pseudonocardiales</taxon>
        <taxon>Pseudonocardiaceae</taxon>
        <taxon>Haloechinothrix</taxon>
    </lineage>
</organism>
<keyword evidence="1" id="KW-0812">Transmembrane</keyword>
<feature type="transmembrane region" description="Helical" evidence="1">
    <location>
        <begin position="82"/>
        <end position="100"/>
    </location>
</feature>
<dbReference type="RefSeq" id="WP_180894403.1">
    <property type="nucleotide sequence ID" value="NZ_JACCKD010000007.1"/>
</dbReference>
<feature type="transmembrane region" description="Helical" evidence="1">
    <location>
        <begin position="143"/>
        <end position="162"/>
    </location>
</feature>
<evidence type="ECO:0000313" key="3">
    <source>
        <dbReference type="Proteomes" id="UP000582974"/>
    </source>
</evidence>
<keyword evidence="1" id="KW-1133">Transmembrane helix</keyword>
<accession>A0A838AE52</accession>
<dbReference type="Proteomes" id="UP000582974">
    <property type="component" value="Unassembled WGS sequence"/>
</dbReference>
<gene>
    <name evidence="2" type="ORF">H0B56_18780</name>
</gene>
<keyword evidence="1" id="KW-0472">Membrane</keyword>
<protein>
    <submittedName>
        <fullName evidence="2">Uncharacterized protein</fullName>
    </submittedName>
</protein>
<comment type="caution">
    <text evidence="2">The sequence shown here is derived from an EMBL/GenBank/DDBJ whole genome shotgun (WGS) entry which is preliminary data.</text>
</comment>